<dbReference type="Gene3D" id="3.40.50.1820">
    <property type="entry name" value="alpha/beta hydrolase"/>
    <property type="match status" value="1"/>
</dbReference>
<feature type="domain" description="AB hydrolase-1" evidence="3">
    <location>
        <begin position="113"/>
        <end position="364"/>
    </location>
</feature>
<protein>
    <submittedName>
        <fullName evidence="4">Alpha/beta-hydrolase</fullName>
    </submittedName>
</protein>
<keyword evidence="5" id="KW-1185">Reference proteome</keyword>
<dbReference type="PANTHER" id="PTHR43329">
    <property type="entry name" value="EPOXIDE HYDROLASE"/>
    <property type="match status" value="1"/>
</dbReference>
<proteinExistence type="inferred from homology"/>
<dbReference type="STRING" id="1344416.A0A139ADV5"/>
<organism evidence="4 5">
    <name type="scientific">Gonapodya prolifera (strain JEL478)</name>
    <name type="common">Monoblepharis prolifera</name>
    <dbReference type="NCBI Taxonomy" id="1344416"/>
    <lineage>
        <taxon>Eukaryota</taxon>
        <taxon>Fungi</taxon>
        <taxon>Fungi incertae sedis</taxon>
        <taxon>Chytridiomycota</taxon>
        <taxon>Chytridiomycota incertae sedis</taxon>
        <taxon>Monoblepharidomycetes</taxon>
        <taxon>Monoblepharidales</taxon>
        <taxon>Gonapodyaceae</taxon>
        <taxon>Gonapodya</taxon>
    </lineage>
</organism>
<sequence>MSLTPFSSAASLRPLSVFDRLFARLAKFDAVRALLALNIVAAWLLRNFLLKRWTSLWWTIIGQGAPKLALGDERKRIAKFKLLEDESVGKHRYITLKSGIKLHAVEAGALNAPLLILLHGYPQNWYIWHKIIPPLARHLRVVAPDMRGYGGSDKPELVQDYHADHLTTDVKELAEALQVEAGKSKNENFILGGHDWGAVVCWDFASRYPTLLSRLIIINVPPPWTLLENMTFRQLRKSWYIVWFQFPGLADAALSANDAAGLVEHFLRHTKGVPESELDVYRVGMAEEGRATAAINFYRANITPTTQSTRSGPPPSFPPTLILWGDQDYFLDTETCLWGIERGIPELQVEILKGVGHFVPDEEPERVVEVVERFLVPGEGVGSGVAA</sequence>
<evidence type="ECO:0000313" key="4">
    <source>
        <dbReference type="EMBL" id="KXS14774.1"/>
    </source>
</evidence>
<dbReference type="Pfam" id="PF00561">
    <property type="entry name" value="Abhydrolase_1"/>
    <property type="match status" value="1"/>
</dbReference>
<comment type="similarity">
    <text evidence="2">Belongs to the AB hydrolase superfamily. Epoxide hydrolase family.</text>
</comment>
<dbReference type="OMA" id="YANWQLA"/>
<evidence type="ECO:0000259" key="3">
    <source>
        <dbReference type="Pfam" id="PF00561"/>
    </source>
</evidence>
<dbReference type="InterPro" id="IPR029058">
    <property type="entry name" value="AB_hydrolase_fold"/>
</dbReference>
<dbReference type="AlphaFoldDB" id="A0A139ADV5"/>
<dbReference type="SUPFAM" id="SSF53474">
    <property type="entry name" value="alpha/beta-Hydrolases"/>
    <property type="match status" value="1"/>
</dbReference>
<dbReference type="InterPro" id="IPR000639">
    <property type="entry name" value="Epox_hydrolase-like"/>
</dbReference>
<accession>A0A139ADV5</accession>
<name>A0A139ADV5_GONPJ</name>
<evidence type="ECO:0000256" key="2">
    <source>
        <dbReference type="ARBA" id="ARBA00038334"/>
    </source>
</evidence>
<gene>
    <name evidence="4" type="ORF">M427DRAFT_57184</name>
</gene>
<dbReference type="InterPro" id="IPR000073">
    <property type="entry name" value="AB_hydrolase_1"/>
</dbReference>
<dbReference type="EMBL" id="KQ965766">
    <property type="protein sequence ID" value="KXS14774.1"/>
    <property type="molecule type" value="Genomic_DNA"/>
</dbReference>
<dbReference type="OrthoDB" id="408373at2759"/>
<evidence type="ECO:0000256" key="1">
    <source>
        <dbReference type="ARBA" id="ARBA00022801"/>
    </source>
</evidence>
<dbReference type="PRINTS" id="PR00111">
    <property type="entry name" value="ABHYDROLASE"/>
</dbReference>
<reference evidence="4 5" key="1">
    <citation type="journal article" date="2015" name="Genome Biol. Evol.">
        <title>Phylogenomic analyses indicate that early fungi evolved digesting cell walls of algal ancestors of land plants.</title>
        <authorList>
            <person name="Chang Y."/>
            <person name="Wang S."/>
            <person name="Sekimoto S."/>
            <person name="Aerts A.L."/>
            <person name="Choi C."/>
            <person name="Clum A."/>
            <person name="LaButti K.M."/>
            <person name="Lindquist E.A."/>
            <person name="Yee Ngan C."/>
            <person name="Ohm R.A."/>
            <person name="Salamov A.A."/>
            <person name="Grigoriev I.V."/>
            <person name="Spatafora J.W."/>
            <person name="Berbee M.L."/>
        </authorList>
    </citation>
    <scope>NUCLEOTIDE SEQUENCE [LARGE SCALE GENOMIC DNA]</scope>
    <source>
        <strain evidence="4 5">JEL478</strain>
    </source>
</reference>
<dbReference type="PRINTS" id="PR00412">
    <property type="entry name" value="EPOXHYDRLASE"/>
</dbReference>
<dbReference type="GO" id="GO:0016787">
    <property type="term" value="F:hydrolase activity"/>
    <property type="evidence" value="ECO:0007669"/>
    <property type="project" value="UniProtKB-KW"/>
</dbReference>
<keyword evidence="1 4" id="KW-0378">Hydrolase</keyword>
<dbReference type="Proteomes" id="UP000070544">
    <property type="component" value="Unassembled WGS sequence"/>
</dbReference>
<evidence type="ECO:0000313" key="5">
    <source>
        <dbReference type="Proteomes" id="UP000070544"/>
    </source>
</evidence>